<protein>
    <submittedName>
        <fullName evidence="1">Uncharacterized protein</fullName>
    </submittedName>
</protein>
<reference evidence="1 2" key="1">
    <citation type="journal article" date="2013" name="PLoS ONE">
        <title>Cultivation and Complete Genome Sequencing of Gloeobacter kilaueensis sp. nov., from a Lava Cave in Kilauea Caldera, Hawai'i.</title>
        <authorList>
            <person name="Saw J.H."/>
            <person name="Schatz M."/>
            <person name="Brown M.V."/>
            <person name="Kunkel D.D."/>
            <person name="Foster J.S."/>
            <person name="Shick H."/>
            <person name="Christensen S."/>
            <person name="Hou S."/>
            <person name="Wan X."/>
            <person name="Donachie S.P."/>
        </authorList>
    </citation>
    <scope>NUCLEOTIDE SEQUENCE [LARGE SCALE GENOMIC DNA]</scope>
    <source>
        <strain evidence="2">JS</strain>
    </source>
</reference>
<keyword evidence="2" id="KW-1185">Reference proteome</keyword>
<evidence type="ECO:0000313" key="1">
    <source>
        <dbReference type="EMBL" id="AGY59124.1"/>
    </source>
</evidence>
<name>U5QNE1_GLOK1</name>
<evidence type="ECO:0000313" key="2">
    <source>
        <dbReference type="Proteomes" id="UP000017396"/>
    </source>
</evidence>
<dbReference type="KEGG" id="glj:GKIL_2878"/>
<dbReference type="STRING" id="1183438.GKIL_2878"/>
<sequence length="53" mass="5950">MHALGEWLRWCIAGFALAAQSYYFGCEETRILPADVSRNSMAESGQLTVGERR</sequence>
<dbReference type="HOGENOM" id="CLU_3062018_0_0_3"/>
<organism evidence="1 2">
    <name type="scientific">Gloeobacter kilaueensis (strain ATCC BAA-2537 / CCAP 1431/1 / ULC 316 / JS1)</name>
    <dbReference type="NCBI Taxonomy" id="1183438"/>
    <lineage>
        <taxon>Bacteria</taxon>
        <taxon>Bacillati</taxon>
        <taxon>Cyanobacteriota</taxon>
        <taxon>Cyanophyceae</taxon>
        <taxon>Gloeobacterales</taxon>
        <taxon>Gloeobacteraceae</taxon>
        <taxon>Gloeobacter</taxon>
    </lineage>
</organism>
<dbReference type="AlphaFoldDB" id="U5QNE1"/>
<proteinExistence type="predicted"/>
<accession>U5QNE1</accession>
<gene>
    <name evidence="1" type="ORF">GKIL_2878</name>
</gene>
<dbReference type="EMBL" id="CP003587">
    <property type="protein sequence ID" value="AGY59124.1"/>
    <property type="molecule type" value="Genomic_DNA"/>
</dbReference>
<dbReference type="Proteomes" id="UP000017396">
    <property type="component" value="Chromosome"/>
</dbReference>
<dbReference type="RefSeq" id="WP_023174350.1">
    <property type="nucleotide sequence ID" value="NC_022600.1"/>
</dbReference>